<dbReference type="EMBL" id="JBFCZG010000009">
    <property type="protein sequence ID" value="KAL3418472.1"/>
    <property type="molecule type" value="Genomic_DNA"/>
</dbReference>
<evidence type="ECO:0000313" key="2">
    <source>
        <dbReference type="EMBL" id="KAL3418472.1"/>
    </source>
</evidence>
<proteinExistence type="predicted"/>
<organism evidence="2 3">
    <name type="scientific">Phlyctema vagabunda</name>
    <dbReference type="NCBI Taxonomy" id="108571"/>
    <lineage>
        <taxon>Eukaryota</taxon>
        <taxon>Fungi</taxon>
        <taxon>Dikarya</taxon>
        <taxon>Ascomycota</taxon>
        <taxon>Pezizomycotina</taxon>
        <taxon>Leotiomycetes</taxon>
        <taxon>Helotiales</taxon>
        <taxon>Dermateaceae</taxon>
        <taxon>Phlyctema</taxon>
    </lineage>
</organism>
<evidence type="ECO:0000256" key="1">
    <source>
        <dbReference type="SAM" id="MobiDB-lite"/>
    </source>
</evidence>
<reference evidence="2 3" key="1">
    <citation type="submission" date="2024-06" db="EMBL/GenBank/DDBJ databases">
        <title>Complete genome of Phlyctema vagabunda strain 19-DSS-EL-015.</title>
        <authorList>
            <person name="Fiorenzani C."/>
        </authorList>
    </citation>
    <scope>NUCLEOTIDE SEQUENCE [LARGE SCALE GENOMIC DNA]</scope>
    <source>
        <strain evidence="2 3">19-DSS-EL-015</strain>
    </source>
</reference>
<comment type="caution">
    <text evidence="2">The sequence shown here is derived from an EMBL/GenBank/DDBJ whole genome shotgun (WGS) entry which is preliminary data.</text>
</comment>
<evidence type="ECO:0000313" key="3">
    <source>
        <dbReference type="Proteomes" id="UP001629113"/>
    </source>
</evidence>
<sequence length="271" mass="30645">MDAYTGVQSHEAQDLAYQSSPPSPATDTRSHTRVIRTTADYEAKKDSRHRAADDNEKALQCPQTDAEKCIYVDYLFNAIHDLSGVADKEMKGGKPAQAVQKLMDGYYPDEAIEELCWDIVTKLNQSHSGIKLVDDYIKGRKLEKFETYDEKFSAICEALREHKSMVKNLLDPPFIDRLVDAPGFEMKSKKTNSIINARRDTENAIGRVAVRNGIKISAIQRLIQDSPDEEYPEPANELHDQVQADADEDRFKEEGDEQYELPAVSYGAYYA</sequence>
<keyword evidence="3" id="KW-1185">Reference proteome</keyword>
<protein>
    <submittedName>
        <fullName evidence="2">Uncharacterized protein</fullName>
    </submittedName>
</protein>
<gene>
    <name evidence="2" type="ORF">PVAG01_10188</name>
</gene>
<accession>A0ABR4P583</accession>
<dbReference type="Proteomes" id="UP001629113">
    <property type="component" value="Unassembled WGS sequence"/>
</dbReference>
<feature type="region of interest" description="Disordered" evidence="1">
    <location>
        <begin position="1"/>
        <end position="56"/>
    </location>
</feature>
<feature type="compositionally biased region" description="Polar residues" evidence="1">
    <location>
        <begin position="1"/>
        <end position="20"/>
    </location>
</feature>
<name>A0ABR4P583_9HELO</name>
<feature type="compositionally biased region" description="Basic and acidic residues" evidence="1">
    <location>
        <begin position="39"/>
        <end position="56"/>
    </location>
</feature>